<accession>A0A518AMT8</accession>
<dbReference type="PANTHER" id="PTHR22789">
    <property type="entry name" value="FUCULOSE PHOSPHATE ALDOLASE"/>
    <property type="match status" value="1"/>
</dbReference>
<proteinExistence type="inferred from homology"/>
<comment type="catalytic activity">
    <reaction evidence="1">
        <text>L-ribulose 5-phosphate = D-xylulose 5-phosphate</text>
        <dbReference type="Rhea" id="RHEA:22368"/>
        <dbReference type="ChEBI" id="CHEBI:57737"/>
        <dbReference type="ChEBI" id="CHEBI:58226"/>
        <dbReference type="EC" id="5.1.3.4"/>
    </reaction>
</comment>
<sequence>MLPMLEDLKQHVWQANLDLVAHGLVTLTWGNVSGLSDDGELFAIKPSGVAYDKLQPEHIVLVSVDTGEVVEGDLKPSSDTPTHRYLYQHFTGIGGVTHTHSTKATAWSQARRAIPCFGTTHADHFYGEVPVTRPLTQQEIDEAYELNTGVVIVETFADLDPIAVPGVLVASHAPFAWGPTAAKSVENAVALEAVAEMALGTLALQPAMPPVEQYLLDKHYFRKHGAGAYYGQK</sequence>
<dbReference type="GO" id="GO:0016832">
    <property type="term" value="F:aldehyde-lyase activity"/>
    <property type="evidence" value="ECO:0007669"/>
    <property type="project" value="TreeGrafter"/>
</dbReference>
<evidence type="ECO:0000256" key="4">
    <source>
        <dbReference type="ARBA" id="ARBA00013186"/>
    </source>
</evidence>
<dbReference type="GO" id="GO:0046872">
    <property type="term" value="F:metal ion binding"/>
    <property type="evidence" value="ECO:0007669"/>
    <property type="project" value="UniProtKB-KW"/>
</dbReference>
<dbReference type="Proteomes" id="UP000315750">
    <property type="component" value="Chromosome"/>
</dbReference>
<evidence type="ECO:0000256" key="5">
    <source>
        <dbReference type="ARBA" id="ARBA00022723"/>
    </source>
</evidence>
<dbReference type="Pfam" id="PF00596">
    <property type="entry name" value="Aldolase_II"/>
    <property type="match status" value="1"/>
</dbReference>
<dbReference type="FunFam" id="3.40.225.10:FF:000001">
    <property type="entry name" value="L-ribulose-5-phosphate 4-epimerase UlaF"/>
    <property type="match status" value="1"/>
</dbReference>
<evidence type="ECO:0000256" key="7">
    <source>
        <dbReference type="ARBA" id="ARBA00023235"/>
    </source>
</evidence>
<keyword evidence="6" id="KW-0862">Zinc</keyword>
<dbReference type="Gene3D" id="3.40.225.10">
    <property type="entry name" value="Class II aldolase/adducin N-terminal domain"/>
    <property type="match status" value="1"/>
</dbReference>
<dbReference type="InterPro" id="IPR036409">
    <property type="entry name" value="Aldolase_II/adducin_N_sf"/>
</dbReference>
<evidence type="ECO:0000259" key="9">
    <source>
        <dbReference type="SMART" id="SM01007"/>
    </source>
</evidence>
<keyword evidence="5" id="KW-0479">Metal-binding</keyword>
<keyword evidence="8" id="KW-0119">Carbohydrate metabolism</keyword>
<dbReference type="InterPro" id="IPR001303">
    <property type="entry name" value="Aldolase_II/adducin_N"/>
</dbReference>
<evidence type="ECO:0000256" key="8">
    <source>
        <dbReference type="ARBA" id="ARBA00023277"/>
    </source>
</evidence>
<evidence type="ECO:0000256" key="1">
    <source>
        <dbReference type="ARBA" id="ARBA00001726"/>
    </source>
</evidence>
<keyword evidence="7 10" id="KW-0413">Isomerase</keyword>
<dbReference type="GO" id="GO:0008742">
    <property type="term" value="F:L-ribulose-phosphate 4-epimerase activity"/>
    <property type="evidence" value="ECO:0007669"/>
    <property type="project" value="UniProtKB-EC"/>
</dbReference>
<evidence type="ECO:0000256" key="3">
    <source>
        <dbReference type="ARBA" id="ARBA00010037"/>
    </source>
</evidence>
<dbReference type="GO" id="GO:0019323">
    <property type="term" value="P:pentose catabolic process"/>
    <property type="evidence" value="ECO:0007669"/>
    <property type="project" value="TreeGrafter"/>
</dbReference>
<protein>
    <recommendedName>
        <fullName evidence="4">L-ribulose-5-phosphate 4-epimerase</fullName>
        <ecNumber evidence="4">5.1.3.4</ecNumber>
    </recommendedName>
</protein>
<evidence type="ECO:0000256" key="6">
    <source>
        <dbReference type="ARBA" id="ARBA00022833"/>
    </source>
</evidence>
<keyword evidence="11" id="KW-1185">Reference proteome</keyword>
<evidence type="ECO:0000313" key="11">
    <source>
        <dbReference type="Proteomes" id="UP000315750"/>
    </source>
</evidence>
<gene>
    <name evidence="10" type="primary">araD</name>
    <name evidence="10" type="ORF">Pan181_22500</name>
</gene>
<dbReference type="SMART" id="SM01007">
    <property type="entry name" value="Aldolase_II"/>
    <property type="match status" value="1"/>
</dbReference>
<comment type="similarity">
    <text evidence="3">Belongs to the aldolase class II family. AraD/FucA subfamily.</text>
</comment>
<dbReference type="InterPro" id="IPR050197">
    <property type="entry name" value="Aldolase_class_II_sugar_metab"/>
</dbReference>
<dbReference type="SUPFAM" id="SSF53639">
    <property type="entry name" value="AraD/HMP-PK domain-like"/>
    <property type="match status" value="1"/>
</dbReference>
<reference evidence="10 11" key="1">
    <citation type="submission" date="2019-02" db="EMBL/GenBank/DDBJ databases">
        <title>Deep-cultivation of Planctomycetes and their phenomic and genomic characterization uncovers novel biology.</title>
        <authorList>
            <person name="Wiegand S."/>
            <person name="Jogler M."/>
            <person name="Boedeker C."/>
            <person name="Pinto D."/>
            <person name="Vollmers J."/>
            <person name="Rivas-Marin E."/>
            <person name="Kohn T."/>
            <person name="Peeters S.H."/>
            <person name="Heuer A."/>
            <person name="Rast P."/>
            <person name="Oberbeckmann S."/>
            <person name="Bunk B."/>
            <person name="Jeske O."/>
            <person name="Meyerdierks A."/>
            <person name="Storesund J.E."/>
            <person name="Kallscheuer N."/>
            <person name="Luecker S."/>
            <person name="Lage O.M."/>
            <person name="Pohl T."/>
            <person name="Merkel B.J."/>
            <person name="Hornburger P."/>
            <person name="Mueller R.-W."/>
            <person name="Bruemmer F."/>
            <person name="Labrenz M."/>
            <person name="Spormann A.M."/>
            <person name="Op den Camp H."/>
            <person name="Overmann J."/>
            <person name="Amann R."/>
            <person name="Jetten M.S.M."/>
            <person name="Mascher T."/>
            <person name="Medema M.H."/>
            <person name="Devos D.P."/>
            <person name="Kaster A.-K."/>
            <person name="Ovreas L."/>
            <person name="Rohde M."/>
            <person name="Galperin M.Y."/>
            <person name="Jogler C."/>
        </authorList>
    </citation>
    <scope>NUCLEOTIDE SEQUENCE [LARGE SCALE GENOMIC DNA]</scope>
    <source>
        <strain evidence="10 11">Pan181</strain>
    </source>
</reference>
<dbReference type="PANTHER" id="PTHR22789:SF8">
    <property type="entry name" value="L-RIBULOSE-5-PHOSPHATE 4-EPIMERASE SGBE"/>
    <property type="match status" value="1"/>
</dbReference>
<dbReference type="NCBIfam" id="NF006047">
    <property type="entry name" value="PRK08193.1"/>
    <property type="match status" value="1"/>
</dbReference>
<feature type="domain" description="Class II aldolase/adducin N-terminal" evidence="9">
    <location>
        <begin position="10"/>
        <end position="199"/>
    </location>
</feature>
<dbReference type="AlphaFoldDB" id="A0A518AMT8"/>
<dbReference type="KEGG" id="amuc:Pan181_22500"/>
<dbReference type="EC" id="5.1.3.4" evidence="4"/>
<comment type="cofactor">
    <cofactor evidence="2">
        <name>Zn(2+)</name>
        <dbReference type="ChEBI" id="CHEBI:29105"/>
    </cofactor>
</comment>
<evidence type="ECO:0000313" key="10">
    <source>
        <dbReference type="EMBL" id="QDU56047.1"/>
    </source>
</evidence>
<organism evidence="10 11">
    <name type="scientific">Aeoliella mucimassa</name>
    <dbReference type="NCBI Taxonomy" id="2527972"/>
    <lineage>
        <taxon>Bacteria</taxon>
        <taxon>Pseudomonadati</taxon>
        <taxon>Planctomycetota</taxon>
        <taxon>Planctomycetia</taxon>
        <taxon>Pirellulales</taxon>
        <taxon>Lacipirellulaceae</taxon>
        <taxon>Aeoliella</taxon>
    </lineage>
</organism>
<dbReference type="EMBL" id="CP036278">
    <property type="protein sequence ID" value="QDU56047.1"/>
    <property type="molecule type" value="Genomic_DNA"/>
</dbReference>
<dbReference type="GO" id="GO:0005829">
    <property type="term" value="C:cytosol"/>
    <property type="evidence" value="ECO:0007669"/>
    <property type="project" value="TreeGrafter"/>
</dbReference>
<name>A0A518AMT8_9BACT</name>
<evidence type="ECO:0000256" key="2">
    <source>
        <dbReference type="ARBA" id="ARBA00001947"/>
    </source>
</evidence>